<feature type="compositionally biased region" description="Polar residues" evidence="1">
    <location>
        <begin position="85"/>
        <end position="98"/>
    </location>
</feature>
<dbReference type="AlphaFoldDB" id="A0A6A6TN71"/>
<feature type="compositionally biased region" description="Acidic residues" evidence="1">
    <location>
        <begin position="406"/>
        <end position="416"/>
    </location>
</feature>
<reference evidence="2" key="1">
    <citation type="journal article" date="2020" name="Stud. Mycol.">
        <title>101 Dothideomycetes genomes: a test case for predicting lifestyles and emergence of pathogens.</title>
        <authorList>
            <person name="Haridas S."/>
            <person name="Albert R."/>
            <person name="Binder M."/>
            <person name="Bloem J."/>
            <person name="Labutti K."/>
            <person name="Salamov A."/>
            <person name="Andreopoulos B."/>
            <person name="Baker S."/>
            <person name="Barry K."/>
            <person name="Bills G."/>
            <person name="Bluhm B."/>
            <person name="Cannon C."/>
            <person name="Castanera R."/>
            <person name="Culley D."/>
            <person name="Daum C."/>
            <person name="Ezra D."/>
            <person name="Gonzalez J."/>
            <person name="Henrissat B."/>
            <person name="Kuo A."/>
            <person name="Liang C."/>
            <person name="Lipzen A."/>
            <person name="Lutzoni F."/>
            <person name="Magnuson J."/>
            <person name="Mondo S."/>
            <person name="Nolan M."/>
            <person name="Ohm R."/>
            <person name="Pangilinan J."/>
            <person name="Park H.-J."/>
            <person name="Ramirez L."/>
            <person name="Alfaro M."/>
            <person name="Sun H."/>
            <person name="Tritt A."/>
            <person name="Yoshinaga Y."/>
            <person name="Zwiers L.-H."/>
            <person name="Turgeon B."/>
            <person name="Goodwin S."/>
            <person name="Spatafora J."/>
            <person name="Crous P."/>
            <person name="Grigoriev I."/>
        </authorList>
    </citation>
    <scope>NUCLEOTIDE SEQUENCE</scope>
    <source>
        <strain evidence="2">CBS 122681</strain>
    </source>
</reference>
<feature type="compositionally biased region" description="Low complexity" evidence="1">
    <location>
        <begin position="66"/>
        <end position="84"/>
    </location>
</feature>
<feature type="region of interest" description="Disordered" evidence="1">
    <location>
        <begin position="112"/>
        <end position="231"/>
    </location>
</feature>
<dbReference type="OrthoDB" id="10687813at2759"/>
<dbReference type="Proteomes" id="UP000799324">
    <property type="component" value="Unassembled WGS sequence"/>
</dbReference>
<feature type="region of interest" description="Disordered" evidence="1">
    <location>
        <begin position="1"/>
        <end position="21"/>
    </location>
</feature>
<sequence length="657" mass="72186">MAGPPRKRPNGGVNDNEKARAYREKQLSDLQDKQREEWLQLVLKHQQEQNALWSRNKDESVFSGVSAIPSQSQALPSPSPSTLTFNQAQKNPRSAPTTLGISNIEYVDLTSDDETPAIPATSGHFERTSATPTIPFYSRGTFSTPLPGKQMQTTERDSSPEVPLIQLRSQRLGLSATPKAPPRSCGPISTPSPGKKQKRTIDPDSSPEVPLSQLRSQQLDHSSIKRPPTPIPRDAALRVLQASKKNGIFITEILHNGRSQSWHPELEHVFQRRIEDRDGDVNMEEAIGLPQAVRRSLVVKVKMPIEALQKALGNHKPNDIARGIETREQSILDMALRGPPPCPIDTWTAGDDKPTATKANQTGPFKIPALPRASQTPCPPGAVAEQQRMTRQNSVTRKRARHIVLSEDDDDSDFELESSPCPSSRAQKDGGKPKGIASTSTSSPSRPQCKTTNNTSSFRLATQPPPAPCTPPSKRIKLSTPSAPRKPRPSSVRPTATIPLPPFHRATATASTPQNFRSASTSLHNKRQKRAAQLIRENRTRNILEYEEAVRSKSARDKRQKRLEAQQVEVESEEEHADDDGDGDASDKMKEVGGRMRRMSLTPGTSLPQVDGAAGDRKGKKTNGNGYDDWVNSRMKGDRYTARSVSIAGGGEFDGEE</sequence>
<feature type="compositionally biased region" description="Polar residues" evidence="1">
    <location>
        <begin position="437"/>
        <end position="460"/>
    </location>
</feature>
<protein>
    <submittedName>
        <fullName evidence="2">Uncharacterized protein</fullName>
    </submittedName>
</protein>
<gene>
    <name evidence="2" type="ORF">K491DRAFT_79113</name>
</gene>
<accession>A0A6A6TN71</accession>
<evidence type="ECO:0000313" key="3">
    <source>
        <dbReference type="Proteomes" id="UP000799324"/>
    </source>
</evidence>
<evidence type="ECO:0000313" key="2">
    <source>
        <dbReference type="EMBL" id="KAF2660338.1"/>
    </source>
</evidence>
<organism evidence="2 3">
    <name type="scientific">Lophiostoma macrostomum CBS 122681</name>
    <dbReference type="NCBI Taxonomy" id="1314788"/>
    <lineage>
        <taxon>Eukaryota</taxon>
        <taxon>Fungi</taxon>
        <taxon>Dikarya</taxon>
        <taxon>Ascomycota</taxon>
        <taxon>Pezizomycotina</taxon>
        <taxon>Dothideomycetes</taxon>
        <taxon>Pleosporomycetidae</taxon>
        <taxon>Pleosporales</taxon>
        <taxon>Lophiostomataceae</taxon>
        <taxon>Lophiostoma</taxon>
    </lineage>
</organism>
<dbReference type="EMBL" id="MU004300">
    <property type="protein sequence ID" value="KAF2660338.1"/>
    <property type="molecule type" value="Genomic_DNA"/>
</dbReference>
<name>A0A6A6TN71_9PLEO</name>
<feature type="compositionally biased region" description="Acidic residues" evidence="1">
    <location>
        <begin position="570"/>
        <end position="584"/>
    </location>
</feature>
<evidence type="ECO:0000256" key="1">
    <source>
        <dbReference type="SAM" id="MobiDB-lite"/>
    </source>
</evidence>
<proteinExistence type="predicted"/>
<feature type="region of interest" description="Disordered" evidence="1">
    <location>
        <begin position="65"/>
        <end position="98"/>
    </location>
</feature>
<feature type="compositionally biased region" description="Basic and acidic residues" evidence="1">
    <location>
        <begin position="536"/>
        <end position="557"/>
    </location>
</feature>
<feature type="compositionally biased region" description="Polar residues" evidence="1">
    <location>
        <begin position="508"/>
        <end position="523"/>
    </location>
</feature>
<feature type="compositionally biased region" description="Basic and acidic residues" evidence="1">
    <location>
        <begin position="585"/>
        <end position="594"/>
    </location>
</feature>
<feature type="region of interest" description="Disordered" evidence="1">
    <location>
        <begin position="347"/>
        <end position="633"/>
    </location>
</feature>
<keyword evidence="3" id="KW-1185">Reference proteome</keyword>